<gene>
    <name evidence="3" type="ORF">SOO65_18470</name>
</gene>
<feature type="transmembrane region" description="Helical" evidence="1">
    <location>
        <begin position="306"/>
        <end position="331"/>
    </location>
</feature>
<feature type="transmembrane region" description="Helical" evidence="1">
    <location>
        <begin position="20"/>
        <end position="42"/>
    </location>
</feature>
<dbReference type="AlphaFoldDB" id="A0AAX4HNG6"/>
<dbReference type="PANTHER" id="PTHR30489">
    <property type="entry name" value="LIPOPROTEIN-RELEASING SYSTEM TRANSMEMBRANE PROTEIN LOLE"/>
    <property type="match status" value="1"/>
</dbReference>
<reference evidence="3 4" key="1">
    <citation type="submission" date="2023-11" db="EMBL/GenBank/DDBJ databases">
        <title>Peredibacter starrii A3.12.</title>
        <authorList>
            <person name="Mitchell R.J."/>
        </authorList>
    </citation>
    <scope>NUCLEOTIDE SEQUENCE [LARGE SCALE GENOMIC DNA]</scope>
    <source>
        <strain evidence="3 4">A3.12</strain>
    </source>
</reference>
<dbReference type="InterPro" id="IPR025857">
    <property type="entry name" value="MacB_PCD"/>
</dbReference>
<proteinExistence type="predicted"/>
<dbReference type="GO" id="GO:0098797">
    <property type="term" value="C:plasma membrane protein complex"/>
    <property type="evidence" value="ECO:0007669"/>
    <property type="project" value="TreeGrafter"/>
</dbReference>
<feature type="transmembrane region" description="Helical" evidence="1">
    <location>
        <begin position="264"/>
        <end position="285"/>
    </location>
</feature>
<evidence type="ECO:0000259" key="2">
    <source>
        <dbReference type="Pfam" id="PF12704"/>
    </source>
</evidence>
<organism evidence="3 4">
    <name type="scientific">Peredibacter starrii</name>
    <dbReference type="NCBI Taxonomy" id="28202"/>
    <lineage>
        <taxon>Bacteria</taxon>
        <taxon>Pseudomonadati</taxon>
        <taxon>Bdellovibrionota</taxon>
        <taxon>Bacteriovoracia</taxon>
        <taxon>Bacteriovoracales</taxon>
        <taxon>Bacteriovoracaceae</taxon>
        <taxon>Peredibacter</taxon>
    </lineage>
</organism>
<dbReference type="GO" id="GO:0044874">
    <property type="term" value="P:lipoprotein localization to outer membrane"/>
    <property type="evidence" value="ECO:0007669"/>
    <property type="project" value="TreeGrafter"/>
</dbReference>
<keyword evidence="1" id="KW-1133">Transmembrane helix</keyword>
<name>A0AAX4HNG6_9BACT</name>
<evidence type="ECO:0000256" key="1">
    <source>
        <dbReference type="SAM" id="Phobius"/>
    </source>
</evidence>
<protein>
    <submittedName>
        <fullName evidence="3">ABC transporter permease</fullName>
    </submittedName>
</protein>
<sequence length="399" mass="44587">MNSYLSILKIVLHGRSAGKILLATVFSFTFSIAVILCTFGLMDGFDHLLKSGLRHSSGDIILTNRRGFFPVTAELKEKIDSVKPIAVTPVIQTEAFALHGDSSKGVLVRGIEEDSFSKTTGLKVKVPSGSVVIGEELAKQFKVKVGDEIALTFGRGNEAASSLPTIKLFQISSLVKHGIYQKDLRFVYLNRADLAELLGLGNKVNQVILSVKDVNKPLENLDDIEASRQKLRLEVSSDYLVRPFWNEYSFLIEAVKVEKFSISLILQLIVVVAVFNIIAFVIYIMEKKAQDFFFLRAVGMSLSSLTRFWFISVIIIWAVSCVGAYIASHIFNWGLQNLWFLQIPGEIYVLSSLNIRLDLMAYVTVYAVSLLWILIAAFGGYLRMRNKPIIQGLRQEFSS</sequence>
<dbReference type="Proteomes" id="UP001324634">
    <property type="component" value="Chromosome"/>
</dbReference>
<keyword evidence="4" id="KW-1185">Reference proteome</keyword>
<keyword evidence="1" id="KW-0472">Membrane</keyword>
<dbReference type="RefSeq" id="WP_321393928.1">
    <property type="nucleotide sequence ID" value="NZ_CP139487.1"/>
</dbReference>
<dbReference type="Pfam" id="PF12704">
    <property type="entry name" value="MacB_PCD"/>
    <property type="match status" value="1"/>
</dbReference>
<dbReference type="PANTHER" id="PTHR30489:SF0">
    <property type="entry name" value="LIPOPROTEIN-RELEASING SYSTEM TRANSMEMBRANE PROTEIN LOLE"/>
    <property type="match status" value="1"/>
</dbReference>
<accession>A0AAX4HNG6</accession>
<keyword evidence="1" id="KW-0812">Transmembrane</keyword>
<dbReference type="KEGG" id="psti:SOO65_18470"/>
<dbReference type="InterPro" id="IPR051447">
    <property type="entry name" value="Lipoprotein-release_system"/>
</dbReference>
<evidence type="ECO:0000313" key="3">
    <source>
        <dbReference type="EMBL" id="WPU64683.1"/>
    </source>
</evidence>
<evidence type="ECO:0000313" key="4">
    <source>
        <dbReference type="Proteomes" id="UP001324634"/>
    </source>
</evidence>
<feature type="domain" description="MacB-like periplasmic core" evidence="2">
    <location>
        <begin position="23"/>
        <end position="216"/>
    </location>
</feature>
<dbReference type="EMBL" id="CP139487">
    <property type="protein sequence ID" value="WPU64683.1"/>
    <property type="molecule type" value="Genomic_DNA"/>
</dbReference>
<feature type="transmembrane region" description="Helical" evidence="1">
    <location>
        <begin position="359"/>
        <end position="382"/>
    </location>
</feature>